<reference evidence="7 8" key="1">
    <citation type="submission" date="2023-07" db="EMBL/GenBank/DDBJ databases">
        <title>Sequencing the genomes of 1000 actinobacteria strains.</title>
        <authorList>
            <person name="Klenk H.-P."/>
        </authorList>
    </citation>
    <scope>NUCLEOTIDE SEQUENCE [LARGE SCALE GENOMIC DNA]</scope>
    <source>
        <strain evidence="7 8">DSM 44508</strain>
    </source>
</reference>
<dbReference type="InterPro" id="IPR002186">
    <property type="entry name" value="Neocarzinostatin_fam"/>
</dbReference>
<evidence type="ECO:0000256" key="4">
    <source>
        <dbReference type="ARBA" id="ARBA00023125"/>
    </source>
</evidence>
<evidence type="ECO:0000313" key="7">
    <source>
        <dbReference type="EMBL" id="MDR7356292.1"/>
    </source>
</evidence>
<evidence type="ECO:0000256" key="3">
    <source>
        <dbReference type="ARBA" id="ARBA00023022"/>
    </source>
</evidence>
<evidence type="ECO:0000256" key="6">
    <source>
        <dbReference type="SAM" id="SignalP"/>
    </source>
</evidence>
<keyword evidence="6" id="KW-0732">Signal</keyword>
<dbReference type="Pfam" id="PF00960">
    <property type="entry name" value="Neocarzinostat"/>
    <property type="match status" value="1"/>
</dbReference>
<keyword evidence="3" id="KW-0044">Antibiotic</keyword>
<dbReference type="InterPro" id="IPR027273">
    <property type="entry name" value="Neocarzinostatin-like"/>
</dbReference>
<evidence type="ECO:0008006" key="9">
    <source>
        <dbReference type="Google" id="ProtNLM"/>
    </source>
</evidence>
<feature type="chain" id="PRO_5045411211" description="Thiamine biosynthesis protein" evidence="6">
    <location>
        <begin position="24"/>
        <end position="188"/>
    </location>
</feature>
<comment type="similarity">
    <text evidence="1">Belongs to the neocarzinostatin family.</text>
</comment>
<keyword evidence="8" id="KW-1185">Reference proteome</keyword>
<dbReference type="RefSeq" id="WP_277104855.1">
    <property type="nucleotide sequence ID" value="NZ_BAAAJS010000073.1"/>
</dbReference>
<evidence type="ECO:0000256" key="2">
    <source>
        <dbReference type="ARBA" id="ARBA00022529"/>
    </source>
</evidence>
<name>A0ABU2BCC9_9CORY</name>
<accession>A0ABU2BCC9</accession>
<evidence type="ECO:0000256" key="1">
    <source>
        <dbReference type="ARBA" id="ARBA00010648"/>
    </source>
</evidence>
<dbReference type="Proteomes" id="UP001183619">
    <property type="component" value="Unassembled WGS sequence"/>
</dbReference>
<proteinExistence type="inferred from homology"/>
<dbReference type="Gene3D" id="2.60.40.230">
    <property type="entry name" value="Neocarzinostatin-like"/>
    <property type="match status" value="1"/>
</dbReference>
<keyword evidence="5" id="KW-1015">Disulfide bond</keyword>
<gene>
    <name evidence="7" type="ORF">J2S37_002830</name>
</gene>
<keyword evidence="4" id="KW-0238">DNA-binding</keyword>
<protein>
    <recommendedName>
        <fullName evidence="9">Thiamine biosynthesis protein</fullName>
    </recommendedName>
</protein>
<evidence type="ECO:0000313" key="8">
    <source>
        <dbReference type="Proteomes" id="UP001183619"/>
    </source>
</evidence>
<dbReference type="PROSITE" id="PS51257">
    <property type="entry name" value="PROKAR_LIPOPROTEIN"/>
    <property type="match status" value="1"/>
</dbReference>
<evidence type="ECO:0000256" key="5">
    <source>
        <dbReference type="ARBA" id="ARBA00023157"/>
    </source>
</evidence>
<keyword evidence="2" id="KW-0929">Antimicrobial</keyword>
<organism evidence="7 8">
    <name type="scientific">Corynebacterium felinum</name>
    <dbReference type="NCBI Taxonomy" id="131318"/>
    <lineage>
        <taxon>Bacteria</taxon>
        <taxon>Bacillati</taxon>
        <taxon>Actinomycetota</taxon>
        <taxon>Actinomycetes</taxon>
        <taxon>Mycobacteriales</taxon>
        <taxon>Corynebacteriaceae</taxon>
        <taxon>Corynebacterium</taxon>
    </lineage>
</organism>
<dbReference type="EMBL" id="JAVDYF010000001">
    <property type="protein sequence ID" value="MDR7356292.1"/>
    <property type="molecule type" value="Genomic_DNA"/>
</dbReference>
<comment type="caution">
    <text evidence="7">The sequence shown here is derived from an EMBL/GenBank/DDBJ whole genome shotgun (WGS) entry which is preliminary data.</text>
</comment>
<feature type="signal peptide" evidence="6">
    <location>
        <begin position="1"/>
        <end position="23"/>
    </location>
</feature>
<sequence length="188" mass="18786">MARTSRSSLLAATAVLTAGVVLAACTPPGEVDSDKKIDTAVEGKVVTAPSSADAMAPASTDAEEPAAENVKVSASATQLAQGDALTVELTGLNPKVGYYTAICAAGTAEGEVPACTGTLTDPATAAWITNSGRGTTTMSAEGAATVNITATAKGDNVDCTTNECVIKVFGDHSEGFRNVAELPVTFTS</sequence>
<dbReference type="SUPFAM" id="SSF49319">
    <property type="entry name" value="Actinoxanthin-like"/>
    <property type="match status" value="1"/>
</dbReference>